<dbReference type="Gene3D" id="3.40.50.150">
    <property type="entry name" value="Vaccinia Virus protein VP39"/>
    <property type="match status" value="1"/>
</dbReference>
<gene>
    <name evidence="1" type="ORF">GN331_01945</name>
</gene>
<dbReference type="SUPFAM" id="SSF53335">
    <property type="entry name" value="S-adenosyl-L-methionine-dependent methyltransferases"/>
    <property type="match status" value="1"/>
</dbReference>
<reference evidence="1 2" key="1">
    <citation type="submission" date="2019-12" db="EMBL/GenBank/DDBJ databases">
        <authorList>
            <person name="Xu J."/>
        </authorList>
    </citation>
    <scope>NUCLEOTIDE SEQUENCE [LARGE SCALE GENOMIC DNA]</scope>
    <source>
        <strain evidence="1 2">HX-5-24</strain>
    </source>
</reference>
<dbReference type="InterPro" id="IPR029063">
    <property type="entry name" value="SAM-dependent_MTases_sf"/>
</dbReference>
<keyword evidence="2" id="KW-1185">Reference proteome</keyword>
<evidence type="ECO:0000313" key="2">
    <source>
        <dbReference type="Proteomes" id="UP000479692"/>
    </source>
</evidence>
<evidence type="ECO:0000313" key="1">
    <source>
        <dbReference type="EMBL" id="MUV12964.1"/>
    </source>
</evidence>
<protein>
    <submittedName>
        <fullName evidence="1">Methyltransferase domain-containing protein</fullName>
    </submittedName>
</protein>
<proteinExistence type="predicted"/>
<keyword evidence="1" id="KW-0489">Methyltransferase</keyword>
<dbReference type="EMBL" id="WOXT01000001">
    <property type="protein sequence ID" value="MUV12964.1"/>
    <property type="molecule type" value="Genomic_DNA"/>
</dbReference>
<dbReference type="Pfam" id="PF13489">
    <property type="entry name" value="Methyltransf_23"/>
    <property type="match status" value="1"/>
</dbReference>
<dbReference type="AlphaFoldDB" id="A0A7C9LJQ6"/>
<accession>A0A7C9LJQ6</accession>
<organism evidence="1 2">
    <name type="scientific">Noviluteimonas gilva</name>
    <dbReference type="NCBI Taxonomy" id="2682097"/>
    <lineage>
        <taxon>Bacteria</taxon>
        <taxon>Pseudomonadati</taxon>
        <taxon>Pseudomonadota</taxon>
        <taxon>Gammaproteobacteria</taxon>
        <taxon>Lysobacterales</taxon>
        <taxon>Lysobacteraceae</taxon>
        <taxon>Noviluteimonas</taxon>
    </lineage>
</organism>
<name>A0A7C9LJQ6_9GAMM</name>
<dbReference type="GO" id="GO:0008168">
    <property type="term" value="F:methyltransferase activity"/>
    <property type="evidence" value="ECO:0007669"/>
    <property type="project" value="UniProtKB-KW"/>
</dbReference>
<keyword evidence="1" id="KW-0808">Transferase</keyword>
<sequence length="228" mass="24743">MTDAALPSADALRIARAFLPDRWYGNRSLYYYSRVKLRTDPLYPGVLDALRGTSAPVLDLGCGIGLLAHALRTNGLSMPYRGVDIDAPKIAQAQRGAARAGLQDVAFDVVDLALGMPVHLGSVAVLDVLQFVPPQAQDALLETAIACIAPGAKLVIRTGLDDGSMRSRTTRRMDILSRVVHWMPSAPKAYPDAERLRARFEAAGLRATFTPLYGSTPFNNWRIVAARD</sequence>
<comment type="caution">
    <text evidence="1">The sequence shown here is derived from an EMBL/GenBank/DDBJ whole genome shotgun (WGS) entry which is preliminary data.</text>
</comment>
<dbReference type="Proteomes" id="UP000479692">
    <property type="component" value="Unassembled WGS sequence"/>
</dbReference>
<dbReference type="CDD" id="cd02440">
    <property type="entry name" value="AdoMet_MTases"/>
    <property type="match status" value="1"/>
</dbReference>
<dbReference type="GO" id="GO:0032259">
    <property type="term" value="P:methylation"/>
    <property type="evidence" value="ECO:0007669"/>
    <property type="project" value="UniProtKB-KW"/>
</dbReference>